<dbReference type="Gene3D" id="2.30.34.10">
    <property type="entry name" value="Leishmanolysin domain 4"/>
    <property type="match status" value="1"/>
</dbReference>
<dbReference type="FunFam" id="3.90.132.10:FF:000001">
    <property type="entry name" value="leishmanolysin-like peptidase isoform X2"/>
    <property type="match status" value="1"/>
</dbReference>
<dbReference type="PANTHER" id="PTHR10942:SF0">
    <property type="entry name" value="LEISHMANOLYSIN-LIKE PEPTIDASE"/>
    <property type="match status" value="1"/>
</dbReference>
<evidence type="ECO:0000313" key="11">
    <source>
        <dbReference type="EMBL" id="TNN18155.1"/>
    </source>
</evidence>
<reference evidence="11 12" key="1">
    <citation type="submission" date="2019-03" db="EMBL/GenBank/DDBJ databases">
        <title>An improved genome assembly of the fluke Schistosoma japonicum.</title>
        <authorList>
            <person name="Hu W."/>
            <person name="Luo F."/>
            <person name="Yin M."/>
            <person name="Mo X."/>
            <person name="Sun C."/>
            <person name="Wu Q."/>
            <person name="Zhu B."/>
            <person name="Xiang M."/>
            <person name="Wang J."/>
            <person name="Wang Y."/>
            <person name="Zhang T."/>
            <person name="Xu B."/>
            <person name="Zheng H."/>
            <person name="Feng Z."/>
        </authorList>
    </citation>
    <scope>NUCLEOTIDE SEQUENCE [LARGE SCALE GENOMIC DNA]</scope>
    <source>
        <strain evidence="11">HuSjv2</strain>
        <tissue evidence="11">Worms</tissue>
    </source>
</reference>
<dbReference type="Gene3D" id="3.10.170.20">
    <property type="match status" value="1"/>
</dbReference>
<evidence type="ECO:0000256" key="6">
    <source>
        <dbReference type="ARBA" id="ARBA00023049"/>
    </source>
</evidence>
<keyword evidence="10" id="KW-0732">Signal</keyword>
<dbReference type="SUPFAM" id="SSF55486">
    <property type="entry name" value="Metalloproteases ('zincins'), catalytic domain"/>
    <property type="match status" value="1"/>
</dbReference>
<dbReference type="EC" id="3.4.24.-" evidence="10"/>
<evidence type="ECO:0000256" key="7">
    <source>
        <dbReference type="ARBA" id="ARBA00039717"/>
    </source>
</evidence>
<sequence>MFINFFILSTLCNQVLSFLFCGSPPSINLNYTLPVYSIQVEKRNIVPKRLTFYPYFTENFMNLQYANQLKEISLKAMKFWEDALTVKRPEKENQLVKRNCEAPNQYVTRPLGFVCRDSYCQRKAKCGHVEVPEVYTAECSEKHYDNIYMRYSNGSGIPPASYVILMDGYKSRNCIGNRVAFAASCLMDPDTDRPILGYVNVCPGKMSVEYPNNRYSLGIFIHELGHALGFASSSFAYMRFPNGTVRTPRDHWGVPKYRDPKGYLIPSDNTMINITRQWESSAGHFTKTFQSFITPAIMEAAKKHLKCPTLDGVDLENMKNTGPIGTHWEGKTYGTEIMTGMINVDYAVSNLTLGFFEDSGWYIVDYKMATTYEYGKRLGCPFATKSCYGYAQMRIRENKTFIPFCSKRFEVTCRDAYSYGVCHIVKYTTEIPEEDRFFNESKYLGGDDPFKDYCPTQSFVSASRLYGATSFCTHTENIPLSQQGVNYYYQTYGPKSLCVAHQNIWIHGNHHQEELSSNIKASCHKYECNPNKTLSFYFKSQSVLCERRGQNVQFNVTDRRTWLNGTIICPNVKKLCK</sequence>
<feature type="chain" id="PRO_5023963579" description="Leishmanolysin-like peptidase" evidence="10">
    <location>
        <begin position="18"/>
        <end position="577"/>
    </location>
</feature>
<feature type="binding site" evidence="9">
    <location>
        <position position="226"/>
    </location>
    <ligand>
        <name>Zn(2+)</name>
        <dbReference type="ChEBI" id="CHEBI:29105"/>
        <note>catalytic</note>
    </ligand>
</feature>
<dbReference type="GO" id="GO:0004222">
    <property type="term" value="F:metalloendopeptidase activity"/>
    <property type="evidence" value="ECO:0007669"/>
    <property type="project" value="UniProtKB-UniRule"/>
</dbReference>
<evidence type="ECO:0000256" key="4">
    <source>
        <dbReference type="ARBA" id="ARBA00022801"/>
    </source>
</evidence>
<dbReference type="AlphaFoldDB" id="A0A4Z2DNR4"/>
<evidence type="ECO:0000256" key="1">
    <source>
        <dbReference type="ARBA" id="ARBA00005860"/>
    </source>
</evidence>
<evidence type="ECO:0000256" key="2">
    <source>
        <dbReference type="ARBA" id="ARBA00022670"/>
    </source>
</evidence>
<evidence type="ECO:0000256" key="10">
    <source>
        <dbReference type="RuleBase" id="RU366077"/>
    </source>
</evidence>
<keyword evidence="5 9" id="KW-0862">Zinc</keyword>
<comment type="similarity">
    <text evidence="1 10">Belongs to the peptidase M8 family.</text>
</comment>
<dbReference type="GO" id="GO:0046872">
    <property type="term" value="F:metal ion binding"/>
    <property type="evidence" value="ECO:0007669"/>
    <property type="project" value="UniProtKB-KW"/>
</dbReference>
<keyword evidence="12" id="KW-1185">Reference proteome</keyword>
<dbReference type="GO" id="GO:0006508">
    <property type="term" value="P:proteolysis"/>
    <property type="evidence" value="ECO:0007669"/>
    <property type="project" value="UniProtKB-KW"/>
</dbReference>
<dbReference type="GO" id="GO:0016020">
    <property type="term" value="C:membrane"/>
    <property type="evidence" value="ECO:0007669"/>
    <property type="project" value="InterPro"/>
</dbReference>
<dbReference type="PANTHER" id="PTHR10942">
    <property type="entry name" value="LEISHMANOLYSIN-LIKE PEPTIDASE"/>
    <property type="match status" value="1"/>
</dbReference>
<feature type="signal peptide" evidence="10">
    <location>
        <begin position="1"/>
        <end position="17"/>
    </location>
</feature>
<keyword evidence="2 10" id="KW-0645">Protease</keyword>
<dbReference type="Pfam" id="PF01457">
    <property type="entry name" value="Peptidase_M8"/>
    <property type="match status" value="1"/>
</dbReference>
<keyword evidence="3 9" id="KW-0479">Metal-binding</keyword>
<keyword evidence="4 10" id="KW-0378">Hydrolase</keyword>
<comment type="caution">
    <text evidence="11">The sequence shown here is derived from an EMBL/GenBank/DDBJ whole genome shotgun (WGS) entry which is preliminary data.</text>
</comment>
<proteinExistence type="inferred from homology"/>
<evidence type="ECO:0000256" key="3">
    <source>
        <dbReference type="ARBA" id="ARBA00022723"/>
    </source>
</evidence>
<organism evidence="11 12">
    <name type="scientific">Schistosoma japonicum</name>
    <name type="common">Blood fluke</name>
    <dbReference type="NCBI Taxonomy" id="6182"/>
    <lineage>
        <taxon>Eukaryota</taxon>
        <taxon>Metazoa</taxon>
        <taxon>Spiralia</taxon>
        <taxon>Lophotrochozoa</taxon>
        <taxon>Platyhelminthes</taxon>
        <taxon>Trematoda</taxon>
        <taxon>Digenea</taxon>
        <taxon>Strigeidida</taxon>
        <taxon>Schistosomatoidea</taxon>
        <taxon>Schistosomatidae</taxon>
        <taxon>Schistosoma</taxon>
    </lineage>
</organism>
<evidence type="ECO:0000313" key="12">
    <source>
        <dbReference type="Proteomes" id="UP000311919"/>
    </source>
</evidence>
<feature type="active site" evidence="8">
    <location>
        <position position="223"/>
    </location>
</feature>
<accession>A0A4Z2DNR4</accession>
<evidence type="ECO:0000256" key="5">
    <source>
        <dbReference type="ARBA" id="ARBA00022833"/>
    </source>
</evidence>
<keyword evidence="6 9" id="KW-0482">Metalloprotease</keyword>
<dbReference type="Gene3D" id="3.90.132.10">
    <property type="entry name" value="Leishmanolysin , domain 2"/>
    <property type="match status" value="1"/>
</dbReference>
<evidence type="ECO:0000256" key="9">
    <source>
        <dbReference type="PIRSR" id="PIRSR601577-2"/>
    </source>
</evidence>
<dbReference type="GO" id="GO:0007155">
    <property type="term" value="P:cell adhesion"/>
    <property type="evidence" value="ECO:0007669"/>
    <property type="project" value="InterPro"/>
</dbReference>
<dbReference type="Gene3D" id="2.10.55.10">
    <property type="entry name" value="Leishmanolysin domain 3"/>
    <property type="match status" value="1"/>
</dbReference>
<comment type="cofactor">
    <cofactor evidence="9 10">
        <name>Zn(2+)</name>
        <dbReference type="ChEBI" id="CHEBI:29105"/>
    </cofactor>
    <text evidence="9 10">Binds 1 zinc ion per subunit.</text>
</comment>
<evidence type="ECO:0000256" key="8">
    <source>
        <dbReference type="PIRSR" id="PIRSR601577-1"/>
    </source>
</evidence>
<dbReference type="GO" id="GO:0005737">
    <property type="term" value="C:cytoplasm"/>
    <property type="evidence" value="ECO:0007669"/>
    <property type="project" value="TreeGrafter"/>
</dbReference>
<dbReference type="InterPro" id="IPR001577">
    <property type="entry name" value="Peptidase_M8"/>
</dbReference>
<dbReference type="Proteomes" id="UP000311919">
    <property type="component" value="Unassembled WGS sequence"/>
</dbReference>
<dbReference type="OrthoDB" id="527990at2759"/>
<feature type="binding site" evidence="9">
    <location>
        <position position="222"/>
    </location>
    <ligand>
        <name>Zn(2+)</name>
        <dbReference type="ChEBI" id="CHEBI:29105"/>
        <note>catalytic</note>
    </ligand>
</feature>
<dbReference type="EMBL" id="SKCS01000083">
    <property type="protein sequence ID" value="TNN18155.1"/>
    <property type="molecule type" value="Genomic_DNA"/>
</dbReference>
<protein>
    <recommendedName>
        <fullName evidence="7 10">Leishmanolysin-like peptidase</fullName>
        <ecNumber evidence="10">3.4.24.-</ecNumber>
    </recommendedName>
</protein>
<feature type="binding site" evidence="9">
    <location>
        <position position="327"/>
    </location>
    <ligand>
        <name>Zn(2+)</name>
        <dbReference type="ChEBI" id="CHEBI:29105"/>
        <note>catalytic</note>
    </ligand>
</feature>
<name>A0A4Z2DNR4_SCHJA</name>
<gene>
    <name evidence="11" type="ORF">EWB00_010570</name>
</gene>